<dbReference type="EMBL" id="AP011741">
    <property type="protein sequence ID" value="BAL56240.1"/>
    <property type="molecule type" value="Genomic_DNA"/>
</dbReference>
<reference evidence="1" key="2">
    <citation type="journal article" date="2012" name="PLoS ONE">
        <title>A Deeply Branching Thermophilic Bacterium with an Ancient Acetyl-CoA Pathway Dominates a Subsurface Ecosystem.</title>
        <authorList>
            <person name="Takami H."/>
            <person name="Noguchi H."/>
            <person name="Takaki Y."/>
            <person name="Uchiyama I."/>
            <person name="Toyoda A."/>
            <person name="Nishi S."/>
            <person name="Chee G.-J."/>
            <person name="Arai W."/>
            <person name="Nunoura T."/>
            <person name="Itoh T."/>
            <person name="Hattori M."/>
            <person name="Takai K."/>
        </authorList>
    </citation>
    <scope>NUCLEOTIDE SEQUENCE</scope>
</reference>
<dbReference type="AlphaFoldDB" id="H5SJA4"/>
<name>H5SJA4_9BACT</name>
<organism evidence="1">
    <name type="scientific">uncultured Acetothermia bacterium</name>
    <dbReference type="NCBI Taxonomy" id="236499"/>
    <lineage>
        <taxon>Bacteria</taxon>
        <taxon>Candidatus Bipolaricaulota</taxon>
        <taxon>environmental samples</taxon>
    </lineage>
</organism>
<evidence type="ECO:0000313" key="1">
    <source>
        <dbReference type="EMBL" id="BAL56240.1"/>
    </source>
</evidence>
<proteinExistence type="predicted"/>
<gene>
    <name evidence="1" type="ORF">HGMM_F35G12C11</name>
</gene>
<accession>H5SJA4</accession>
<sequence length="59" mass="6619">MRAIIEKFDVSQISKKRVIVCVEGGRVQSETRTKSTIESTINGTTGRNPNVLHERYGVK</sequence>
<protein>
    <submittedName>
        <fullName evidence="1">Uncharacterized protein</fullName>
    </submittedName>
</protein>
<reference evidence="1" key="1">
    <citation type="journal article" date="2005" name="Environ. Microbiol.">
        <title>Genetic and functional properties of uncultivated thermophilic crenarchaeotes from a subsurface gold mine as revealed by analysis of genome fragments.</title>
        <authorList>
            <person name="Nunoura T."/>
            <person name="Hirayama H."/>
            <person name="Takami H."/>
            <person name="Oida H."/>
            <person name="Nishi S."/>
            <person name="Shimamura S."/>
            <person name="Suzuki Y."/>
            <person name="Inagaki F."/>
            <person name="Takai K."/>
            <person name="Nealson K.H."/>
            <person name="Horikoshi K."/>
        </authorList>
    </citation>
    <scope>NUCLEOTIDE SEQUENCE</scope>
</reference>